<dbReference type="InterPro" id="IPR016064">
    <property type="entry name" value="NAD/diacylglycerol_kinase_sf"/>
</dbReference>
<reference evidence="2 3" key="1">
    <citation type="submission" date="2016-10" db="EMBL/GenBank/DDBJ databases">
        <authorList>
            <person name="de Groot N.N."/>
        </authorList>
    </citation>
    <scope>NUCLEOTIDE SEQUENCE [LARGE SCALE GENOMIC DNA]</scope>
    <source>
        <strain evidence="2 3">DSM 2698</strain>
    </source>
</reference>
<dbReference type="Pfam" id="PF00781">
    <property type="entry name" value="DAGK_cat"/>
    <property type="match status" value="1"/>
</dbReference>
<evidence type="ECO:0000313" key="2">
    <source>
        <dbReference type="EMBL" id="SCZ32575.1"/>
    </source>
</evidence>
<organism evidence="2 3">
    <name type="scientific">Afifella marina DSM 2698</name>
    <dbReference type="NCBI Taxonomy" id="1120955"/>
    <lineage>
        <taxon>Bacteria</taxon>
        <taxon>Pseudomonadati</taxon>
        <taxon>Pseudomonadota</taxon>
        <taxon>Alphaproteobacteria</taxon>
        <taxon>Hyphomicrobiales</taxon>
        <taxon>Afifellaceae</taxon>
        <taxon>Afifella</taxon>
    </lineage>
</organism>
<dbReference type="InterPro" id="IPR001206">
    <property type="entry name" value="Diacylglycerol_kinase_cat_dom"/>
</dbReference>
<feature type="domain" description="DAGKc" evidence="1">
    <location>
        <begin position="19"/>
        <end position="151"/>
    </location>
</feature>
<dbReference type="Proteomes" id="UP000199347">
    <property type="component" value="Unassembled WGS sequence"/>
</dbReference>
<dbReference type="RefSeq" id="WP_092811195.1">
    <property type="nucleotide sequence ID" value="NZ_FMVW01000002.1"/>
</dbReference>
<dbReference type="EMBL" id="FMVW01000002">
    <property type="protein sequence ID" value="SCZ32575.1"/>
    <property type="molecule type" value="Genomic_DNA"/>
</dbReference>
<sequence>MTGTEKDSAAASEKLGRSSGSMRLALVLNSDSGTLRTCEPSAGEEIADIFRQAGHDVTLHWKAGKEAIAAIEAAFADAAYDTVIIGGGDGSVSFAASQAYQNGKVLGILPLGTMNLFARALGVPLDMHEAAKVLAAGEVSRVDIAEVNGRLFVHHVTLGLHPKMIRLRQELDYGSRFGKLMASAKALRLALRRPPIIRARLSLADEEIDVETAALVVSNGPLGDGHLPYADDPCAETLGIYFATSRKWTDLLELAAAFALGRMSDNPILSMRRSQAVTISMQRAEARASVDGEVVTLRPPLKIRQYPRGLTVLAPAGDVAKDVSAQ</sequence>
<dbReference type="Gene3D" id="2.60.200.40">
    <property type="match status" value="1"/>
</dbReference>
<evidence type="ECO:0000259" key="1">
    <source>
        <dbReference type="PROSITE" id="PS50146"/>
    </source>
</evidence>
<accession>A0A1G5N569</accession>
<dbReference type="InterPro" id="IPR017438">
    <property type="entry name" value="ATP-NAD_kinase_N"/>
</dbReference>
<gene>
    <name evidence="2" type="ORF">SAMN03080610_01547</name>
</gene>
<keyword evidence="2" id="KW-0808">Transferase</keyword>
<name>A0A1G5N569_AFIMA</name>
<dbReference type="SMART" id="SM00046">
    <property type="entry name" value="DAGKc"/>
    <property type="match status" value="1"/>
</dbReference>
<dbReference type="STRING" id="1120955.SAMN03080610_01547"/>
<keyword evidence="3" id="KW-1185">Reference proteome</keyword>
<dbReference type="SUPFAM" id="SSF111331">
    <property type="entry name" value="NAD kinase/diacylglycerol kinase-like"/>
    <property type="match status" value="1"/>
</dbReference>
<evidence type="ECO:0000313" key="3">
    <source>
        <dbReference type="Proteomes" id="UP000199347"/>
    </source>
</evidence>
<dbReference type="OrthoDB" id="9815110at2"/>
<dbReference type="Gene3D" id="3.40.50.10330">
    <property type="entry name" value="Probable inorganic polyphosphate/atp-NAD kinase, domain 1"/>
    <property type="match status" value="1"/>
</dbReference>
<dbReference type="AlphaFoldDB" id="A0A1G5N569"/>
<dbReference type="PROSITE" id="PS50146">
    <property type="entry name" value="DAGK"/>
    <property type="match status" value="1"/>
</dbReference>
<protein>
    <submittedName>
        <fullName evidence="2">Diacylglycerol kinase family enzyme</fullName>
    </submittedName>
</protein>
<dbReference type="GO" id="GO:0016301">
    <property type="term" value="F:kinase activity"/>
    <property type="evidence" value="ECO:0007669"/>
    <property type="project" value="UniProtKB-KW"/>
</dbReference>
<keyword evidence="2" id="KW-0418">Kinase</keyword>
<proteinExistence type="predicted"/>